<dbReference type="AlphaFoldDB" id="A0A9P7ANL2"/>
<protein>
    <submittedName>
        <fullName evidence="7">Uncharacterized protein</fullName>
    </submittedName>
</protein>
<dbReference type="GO" id="GO:0022857">
    <property type="term" value="F:transmembrane transporter activity"/>
    <property type="evidence" value="ECO:0007669"/>
    <property type="project" value="InterPro"/>
</dbReference>
<comment type="caution">
    <text evidence="7">The sequence shown here is derived from an EMBL/GenBank/DDBJ whole genome shotgun (WGS) entry which is preliminary data.</text>
</comment>
<evidence type="ECO:0000256" key="5">
    <source>
        <dbReference type="ARBA" id="ARBA00023136"/>
    </source>
</evidence>
<name>A0A9P7ANL2_9AGAM</name>
<evidence type="ECO:0000256" key="1">
    <source>
        <dbReference type="ARBA" id="ARBA00004141"/>
    </source>
</evidence>
<dbReference type="PANTHER" id="PTHR45649">
    <property type="entry name" value="AMINO-ACID PERMEASE BAT1"/>
    <property type="match status" value="1"/>
</dbReference>
<comment type="subcellular location">
    <subcellularLocation>
        <location evidence="1">Membrane</location>
        <topology evidence="1">Multi-pass membrane protein</topology>
    </subcellularLocation>
</comment>
<dbReference type="GeneID" id="64591822"/>
<keyword evidence="4 6" id="KW-1133">Transmembrane helix</keyword>
<keyword evidence="8" id="KW-1185">Reference proteome</keyword>
<dbReference type="EMBL" id="JABBWE010000038">
    <property type="protein sequence ID" value="KAG1792147.1"/>
    <property type="molecule type" value="Genomic_DNA"/>
</dbReference>
<dbReference type="PROSITE" id="PS00218">
    <property type="entry name" value="AMINO_ACID_PERMEASE_1"/>
    <property type="match status" value="1"/>
</dbReference>
<gene>
    <name evidence="7" type="ORF">HD556DRAFT_1239610</name>
</gene>
<sequence>MTTLRASAISKLHPQPSADETTLAKLGYKQEFYREFTPLEVAGLAFSFVGVAPSIASVLFYAIPNGGPFAMVWGWAFACPFIVCTGMAMAELASAAPTSGGLYYWTYSLASPRCRNFLLWIVGCKSCISM</sequence>
<organism evidence="7 8">
    <name type="scientific">Suillus plorans</name>
    <dbReference type="NCBI Taxonomy" id="116603"/>
    <lineage>
        <taxon>Eukaryota</taxon>
        <taxon>Fungi</taxon>
        <taxon>Dikarya</taxon>
        <taxon>Basidiomycota</taxon>
        <taxon>Agaricomycotina</taxon>
        <taxon>Agaricomycetes</taxon>
        <taxon>Agaricomycetidae</taxon>
        <taxon>Boletales</taxon>
        <taxon>Suillineae</taxon>
        <taxon>Suillaceae</taxon>
        <taxon>Suillus</taxon>
    </lineage>
</organism>
<keyword evidence="2" id="KW-0813">Transport</keyword>
<reference evidence="7" key="1">
    <citation type="journal article" date="2020" name="New Phytol.">
        <title>Comparative genomics reveals dynamic genome evolution in host specialist ectomycorrhizal fungi.</title>
        <authorList>
            <person name="Lofgren L.A."/>
            <person name="Nguyen N.H."/>
            <person name="Vilgalys R."/>
            <person name="Ruytinx J."/>
            <person name="Liao H.L."/>
            <person name="Branco S."/>
            <person name="Kuo A."/>
            <person name="LaButti K."/>
            <person name="Lipzen A."/>
            <person name="Andreopoulos W."/>
            <person name="Pangilinan J."/>
            <person name="Riley R."/>
            <person name="Hundley H."/>
            <person name="Na H."/>
            <person name="Barry K."/>
            <person name="Grigoriev I.V."/>
            <person name="Stajich J.E."/>
            <person name="Kennedy P.G."/>
        </authorList>
    </citation>
    <scope>NUCLEOTIDE SEQUENCE</scope>
    <source>
        <strain evidence="7">S12</strain>
    </source>
</reference>
<feature type="transmembrane region" description="Helical" evidence="6">
    <location>
        <begin position="41"/>
        <end position="63"/>
    </location>
</feature>
<evidence type="ECO:0000256" key="3">
    <source>
        <dbReference type="ARBA" id="ARBA00022692"/>
    </source>
</evidence>
<dbReference type="Proteomes" id="UP000719766">
    <property type="component" value="Unassembled WGS sequence"/>
</dbReference>
<keyword evidence="3 6" id="KW-0812">Transmembrane</keyword>
<dbReference type="Pfam" id="PF13520">
    <property type="entry name" value="AA_permease_2"/>
    <property type="match status" value="1"/>
</dbReference>
<evidence type="ECO:0000256" key="2">
    <source>
        <dbReference type="ARBA" id="ARBA00022448"/>
    </source>
</evidence>
<evidence type="ECO:0000313" key="7">
    <source>
        <dbReference type="EMBL" id="KAG1792147.1"/>
    </source>
</evidence>
<dbReference type="OrthoDB" id="4476201at2759"/>
<evidence type="ECO:0000256" key="4">
    <source>
        <dbReference type="ARBA" id="ARBA00022989"/>
    </source>
</evidence>
<dbReference type="PANTHER" id="PTHR45649:SF6">
    <property type="entry name" value="GABA-SPECIFIC PERMEASE"/>
    <property type="match status" value="1"/>
</dbReference>
<dbReference type="GO" id="GO:0006865">
    <property type="term" value="P:amino acid transport"/>
    <property type="evidence" value="ECO:0007669"/>
    <property type="project" value="InterPro"/>
</dbReference>
<dbReference type="Gene3D" id="1.20.1740.10">
    <property type="entry name" value="Amino acid/polyamine transporter I"/>
    <property type="match status" value="1"/>
</dbReference>
<proteinExistence type="predicted"/>
<dbReference type="InterPro" id="IPR004840">
    <property type="entry name" value="Amino_acid_permease_CS"/>
</dbReference>
<evidence type="ECO:0000256" key="6">
    <source>
        <dbReference type="SAM" id="Phobius"/>
    </source>
</evidence>
<accession>A0A9P7ANL2</accession>
<dbReference type="GO" id="GO:0016020">
    <property type="term" value="C:membrane"/>
    <property type="evidence" value="ECO:0007669"/>
    <property type="project" value="UniProtKB-SubCell"/>
</dbReference>
<keyword evidence="5 6" id="KW-0472">Membrane</keyword>
<evidence type="ECO:0000313" key="8">
    <source>
        <dbReference type="Proteomes" id="UP000719766"/>
    </source>
</evidence>
<feature type="transmembrane region" description="Helical" evidence="6">
    <location>
        <begin position="69"/>
        <end position="90"/>
    </location>
</feature>
<dbReference type="InterPro" id="IPR002293">
    <property type="entry name" value="AA/rel_permease1"/>
</dbReference>
<dbReference type="RefSeq" id="XP_041158815.1">
    <property type="nucleotide sequence ID" value="XM_041298058.1"/>
</dbReference>